<proteinExistence type="predicted"/>
<evidence type="ECO:0000313" key="3">
    <source>
        <dbReference type="Proteomes" id="UP001177670"/>
    </source>
</evidence>
<evidence type="ECO:0000313" key="2">
    <source>
        <dbReference type="EMBL" id="KAK1125248.1"/>
    </source>
</evidence>
<sequence length="75" mass="8361">MVQQGNQQQKSEEEAKEEEEEEEEEEDARRASICSDGRMNMGERVCTWLRFGVGSTVTFPDNGYLVEGSAGSAAR</sequence>
<evidence type="ECO:0000256" key="1">
    <source>
        <dbReference type="SAM" id="MobiDB-lite"/>
    </source>
</evidence>
<name>A0AA40KLV2_9HYME</name>
<comment type="caution">
    <text evidence="2">The sequence shown here is derived from an EMBL/GenBank/DDBJ whole genome shotgun (WGS) entry which is preliminary data.</text>
</comment>
<feature type="region of interest" description="Disordered" evidence="1">
    <location>
        <begin position="1"/>
        <end position="36"/>
    </location>
</feature>
<keyword evidence="3" id="KW-1185">Reference proteome</keyword>
<dbReference type="Proteomes" id="UP001177670">
    <property type="component" value="Unassembled WGS sequence"/>
</dbReference>
<reference evidence="2" key="1">
    <citation type="submission" date="2021-10" db="EMBL/GenBank/DDBJ databases">
        <title>Melipona bicolor Genome sequencing and assembly.</title>
        <authorList>
            <person name="Araujo N.S."/>
            <person name="Arias M.C."/>
        </authorList>
    </citation>
    <scope>NUCLEOTIDE SEQUENCE</scope>
    <source>
        <strain evidence="2">USP_2M_L1-L4_2017</strain>
        <tissue evidence="2">Whole body</tissue>
    </source>
</reference>
<organism evidence="2 3">
    <name type="scientific">Melipona bicolor</name>
    <dbReference type="NCBI Taxonomy" id="60889"/>
    <lineage>
        <taxon>Eukaryota</taxon>
        <taxon>Metazoa</taxon>
        <taxon>Ecdysozoa</taxon>
        <taxon>Arthropoda</taxon>
        <taxon>Hexapoda</taxon>
        <taxon>Insecta</taxon>
        <taxon>Pterygota</taxon>
        <taxon>Neoptera</taxon>
        <taxon>Endopterygota</taxon>
        <taxon>Hymenoptera</taxon>
        <taxon>Apocrita</taxon>
        <taxon>Aculeata</taxon>
        <taxon>Apoidea</taxon>
        <taxon>Anthophila</taxon>
        <taxon>Apidae</taxon>
        <taxon>Melipona</taxon>
    </lineage>
</organism>
<gene>
    <name evidence="2" type="ORF">K0M31_005621</name>
</gene>
<accession>A0AA40KLV2</accession>
<dbReference type="AlphaFoldDB" id="A0AA40KLV2"/>
<feature type="compositionally biased region" description="Acidic residues" evidence="1">
    <location>
        <begin position="14"/>
        <end position="26"/>
    </location>
</feature>
<dbReference type="EMBL" id="JAHYIQ010000016">
    <property type="protein sequence ID" value="KAK1125248.1"/>
    <property type="molecule type" value="Genomic_DNA"/>
</dbReference>
<protein>
    <submittedName>
        <fullName evidence="2">Uncharacterized protein</fullName>
    </submittedName>
</protein>